<dbReference type="Proteomes" id="UP000281094">
    <property type="component" value="Unassembled WGS sequence"/>
</dbReference>
<organism evidence="2 3">
    <name type="scientific">Notoacmeibacter ruber</name>
    <dbReference type="NCBI Taxonomy" id="2670375"/>
    <lineage>
        <taxon>Bacteria</taxon>
        <taxon>Pseudomonadati</taxon>
        <taxon>Pseudomonadota</taxon>
        <taxon>Alphaproteobacteria</taxon>
        <taxon>Hyphomicrobiales</taxon>
        <taxon>Notoacmeibacteraceae</taxon>
        <taxon>Notoacmeibacter</taxon>
    </lineage>
</organism>
<dbReference type="AlphaFoldDB" id="A0A3L7JH44"/>
<sequence length="429" mass="45617">MALTLYLILSLPKLAPTRIVFVIVAIGLSIIAITTRDDWSAILWRGMVQANFICGFFVALATLRVPAMRSEAINRAGRYIATQPPGRRYLALSSGGHLFALVLNYGSIQLLGSMVERLMGEESDPTIAKIRNRRMLLAIQRGFLASIFWSPLAFGPVITIDLIAGGSWAQLLPFGLLHAAIFTAGGWALDTALKPKVPGGRPVRRQVEGSARDLLPLLLLLLITLGGVGLLELATHLRVAAIVMVFVPLVALAWLLLESRQDSDDAVSVPETIHRFTALELPNYRAEIVLLVMAGFIGATGGAMAPPWIAALGIDLSALPVLALLFGIVIFIPIAGQLGMNPILGVVLFAPLLPSASELGIPPALLILSILTGWVLSGLTSPFTATTMLIGRFGGVSAWRAGVVWNAAFIALSTGLFLLSLTALLFATG</sequence>
<feature type="transmembrane region" description="Helical" evidence="1">
    <location>
        <begin position="403"/>
        <end position="427"/>
    </location>
</feature>
<feature type="transmembrane region" description="Helical" evidence="1">
    <location>
        <begin position="288"/>
        <end position="309"/>
    </location>
</feature>
<proteinExistence type="predicted"/>
<gene>
    <name evidence="2" type="ORF">D8780_14460</name>
</gene>
<accession>A0A3L7JH44</accession>
<dbReference type="EMBL" id="RCWN01000001">
    <property type="protein sequence ID" value="RLQ89645.1"/>
    <property type="molecule type" value="Genomic_DNA"/>
</dbReference>
<keyword evidence="1" id="KW-0812">Transmembrane</keyword>
<keyword evidence="1" id="KW-1133">Transmembrane helix</keyword>
<name>A0A3L7JH44_9HYPH</name>
<reference evidence="2 3" key="1">
    <citation type="submission" date="2018-10" db="EMBL/GenBank/DDBJ databases">
        <title>Notoacmeibacter sp. M2BS9Y-3-1, whole genome shotgun sequence.</title>
        <authorList>
            <person name="Tuo L."/>
        </authorList>
    </citation>
    <scope>NUCLEOTIDE SEQUENCE [LARGE SCALE GENOMIC DNA]</scope>
    <source>
        <strain evidence="2 3">M2BS9Y-3-1</strain>
    </source>
</reference>
<evidence type="ECO:0000313" key="2">
    <source>
        <dbReference type="EMBL" id="RLQ89645.1"/>
    </source>
</evidence>
<protein>
    <recommendedName>
        <fullName evidence="4">Citrate transporter</fullName>
    </recommendedName>
</protein>
<keyword evidence="3" id="KW-1185">Reference proteome</keyword>
<feature type="transmembrane region" description="Helical" evidence="1">
    <location>
        <begin position="171"/>
        <end position="193"/>
    </location>
</feature>
<evidence type="ECO:0000313" key="3">
    <source>
        <dbReference type="Proteomes" id="UP000281094"/>
    </source>
</evidence>
<keyword evidence="1" id="KW-0472">Membrane</keyword>
<feature type="transmembrane region" description="Helical" evidence="1">
    <location>
        <begin position="321"/>
        <end position="353"/>
    </location>
</feature>
<comment type="caution">
    <text evidence="2">The sequence shown here is derived from an EMBL/GenBank/DDBJ whole genome shotgun (WGS) entry which is preliminary data.</text>
</comment>
<feature type="transmembrane region" description="Helical" evidence="1">
    <location>
        <begin position="365"/>
        <end position="391"/>
    </location>
</feature>
<feature type="transmembrane region" description="Helical" evidence="1">
    <location>
        <begin position="237"/>
        <end position="257"/>
    </location>
</feature>
<feature type="transmembrane region" description="Helical" evidence="1">
    <location>
        <begin position="42"/>
        <end position="63"/>
    </location>
</feature>
<feature type="transmembrane region" description="Helical" evidence="1">
    <location>
        <begin position="214"/>
        <end position="231"/>
    </location>
</feature>
<feature type="transmembrane region" description="Helical" evidence="1">
    <location>
        <begin position="143"/>
        <end position="165"/>
    </location>
</feature>
<evidence type="ECO:0000256" key="1">
    <source>
        <dbReference type="SAM" id="Phobius"/>
    </source>
</evidence>
<evidence type="ECO:0008006" key="4">
    <source>
        <dbReference type="Google" id="ProtNLM"/>
    </source>
</evidence>
<feature type="transmembrane region" description="Helical" evidence="1">
    <location>
        <begin position="19"/>
        <end position="36"/>
    </location>
</feature>